<reference evidence="2 3" key="1">
    <citation type="journal article" date="2012" name="Proc. Natl. Acad. Sci. U.S.A.">
        <title>Antigenic diversity is generated by distinct evolutionary mechanisms in African trypanosome species.</title>
        <authorList>
            <person name="Jackson A.P."/>
            <person name="Berry A."/>
            <person name="Aslett M."/>
            <person name="Allison H.C."/>
            <person name="Burton P."/>
            <person name="Vavrova-Anderson J."/>
            <person name="Brown R."/>
            <person name="Browne H."/>
            <person name="Corton N."/>
            <person name="Hauser H."/>
            <person name="Gamble J."/>
            <person name="Gilderthorp R."/>
            <person name="Marcello L."/>
            <person name="McQuillan J."/>
            <person name="Otto T.D."/>
            <person name="Quail M.A."/>
            <person name="Sanders M.J."/>
            <person name="van Tonder A."/>
            <person name="Ginger M.L."/>
            <person name="Field M.C."/>
            <person name="Barry J.D."/>
            <person name="Hertz-Fowler C."/>
            <person name="Berriman M."/>
        </authorList>
    </citation>
    <scope>NUCLEOTIDE SEQUENCE</scope>
    <source>
        <strain evidence="2 3">Y486</strain>
    </source>
</reference>
<keyword evidence="3" id="KW-1185">Reference proteome</keyword>
<name>F9WUQ0_TRYVY</name>
<dbReference type="EMBL" id="CAEX01007410">
    <property type="protein sequence ID" value="CCD21299.1"/>
    <property type="molecule type" value="Genomic_DNA"/>
</dbReference>
<evidence type="ECO:0000313" key="2">
    <source>
        <dbReference type="EMBL" id="CCD21299.1"/>
    </source>
</evidence>
<dbReference type="AlphaFoldDB" id="F9WUQ0"/>
<keyword evidence="1" id="KW-1133">Transmembrane helix</keyword>
<dbReference type="Proteomes" id="UP000009027">
    <property type="component" value="Unassembled WGS sequence"/>
</dbReference>
<protein>
    <submittedName>
        <fullName evidence="2">Uncharacterized protein</fullName>
    </submittedName>
</protein>
<feature type="transmembrane region" description="Helical" evidence="1">
    <location>
        <begin position="24"/>
        <end position="43"/>
    </location>
</feature>
<proteinExistence type="predicted"/>
<accession>F9WUQ0</accession>
<evidence type="ECO:0000256" key="1">
    <source>
        <dbReference type="SAM" id="Phobius"/>
    </source>
</evidence>
<keyword evidence="1" id="KW-0812">Transmembrane</keyword>
<organism evidence="2 3">
    <name type="scientific">Trypanosoma vivax (strain Y486)</name>
    <dbReference type="NCBI Taxonomy" id="1055687"/>
    <lineage>
        <taxon>Eukaryota</taxon>
        <taxon>Discoba</taxon>
        <taxon>Euglenozoa</taxon>
        <taxon>Kinetoplastea</taxon>
        <taxon>Metakinetoplastina</taxon>
        <taxon>Trypanosomatida</taxon>
        <taxon>Trypanosomatidae</taxon>
        <taxon>Trypanosoma</taxon>
        <taxon>Duttonella</taxon>
    </lineage>
</organism>
<sequence>MVVFIANLAQPRQLAKSTHTLQSFWPAATFIPFVALICHFHIAGNLHSLQRRKLSEWRHVSCTVFGCRQLQDEMRQGFALAEATQPATGDMCFLHRQGAQFRVLAKVIRAALVSATRDDHKLVQRLKANQSREITEFNVVQNKP</sequence>
<evidence type="ECO:0000313" key="3">
    <source>
        <dbReference type="Proteomes" id="UP000009027"/>
    </source>
</evidence>
<gene>
    <name evidence="2" type="ORF">TvY486_0042110</name>
</gene>
<keyword evidence="1" id="KW-0472">Membrane</keyword>